<reference evidence="2 3" key="1">
    <citation type="journal article" date="2018" name="Nat. Ecol. Evol.">
        <title>Genomic signatures of mitonuclear coevolution across populations of Tigriopus californicus.</title>
        <authorList>
            <person name="Barreto F.S."/>
            <person name="Watson E.T."/>
            <person name="Lima T.G."/>
            <person name="Willett C.S."/>
            <person name="Edmands S."/>
            <person name="Li W."/>
            <person name="Burton R.S."/>
        </authorList>
    </citation>
    <scope>NUCLEOTIDE SEQUENCE [LARGE SCALE GENOMIC DNA]</scope>
    <source>
        <strain evidence="2 3">San Diego</strain>
    </source>
</reference>
<keyword evidence="1" id="KW-0472">Membrane</keyword>
<dbReference type="Proteomes" id="UP000318571">
    <property type="component" value="Chromosome 10"/>
</dbReference>
<feature type="transmembrane region" description="Helical" evidence="1">
    <location>
        <begin position="60"/>
        <end position="79"/>
    </location>
</feature>
<dbReference type="AlphaFoldDB" id="A0A553NBN1"/>
<gene>
    <name evidence="2" type="ORF">TCAL_03889</name>
</gene>
<organism evidence="2 3">
    <name type="scientific">Tigriopus californicus</name>
    <name type="common">Marine copepod</name>
    <dbReference type="NCBI Taxonomy" id="6832"/>
    <lineage>
        <taxon>Eukaryota</taxon>
        <taxon>Metazoa</taxon>
        <taxon>Ecdysozoa</taxon>
        <taxon>Arthropoda</taxon>
        <taxon>Crustacea</taxon>
        <taxon>Multicrustacea</taxon>
        <taxon>Hexanauplia</taxon>
        <taxon>Copepoda</taxon>
        <taxon>Harpacticoida</taxon>
        <taxon>Harpacticidae</taxon>
        <taxon>Tigriopus</taxon>
    </lineage>
</organism>
<accession>A0A553NBN1</accession>
<evidence type="ECO:0000256" key="1">
    <source>
        <dbReference type="SAM" id="Phobius"/>
    </source>
</evidence>
<proteinExistence type="predicted"/>
<keyword evidence="1" id="KW-0812">Transmembrane</keyword>
<protein>
    <submittedName>
        <fullName evidence="2">Uncharacterized protein</fullName>
    </submittedName>
</protein>
<evidence type="ECO:0000313" key="3">
    <source>
        <dbReference type="Proteomes" id="UP000318571"/>
    </source>
</evidence>
<sequence length="175" mass="19291">MNLQKGPPPSQKPKTFGDFSSFGELADSKSLGKKLAVKPYQPGAAKQVDFSTPNLGNHCILILATLTLTIIILLSSGVFGTASKNSEYTVCPVQTRSRCNTLYQTHVYYQELRFTQGMSPEECIPLCGQFAKAKAIEVTRRSNDLRCHCKDSCLSTNGSINSWTISLRQDCSFQK</sequence>
<dbReference type="EMBL" id="VCGU01000458">
    <property type="protein sequence ID" value="TRY62856.1"/>
    <property type="molecule type" value="Genomic_DNA"/>
</dbReference>
<comment type="caution">
    <text evidence="2">The sequence shown here is derived from an EMBL/GenBank/DDBJ whole genome shotgun (WGS) entry which is preliminary data.</text>
</comment>
<keyword evidence="1" id="KW-1133">Transmembrane helix</keyword>
<name>A0A553NBN1_TIGCA</name>
<evidence type="ECO:0000313" key="2">
    <source>
        <dbReference type="EMBL" id="TRY62856.1"/>
    </source>
</evidence>
<keyword evidence="3" id="KW-1185">Reference proteome</keyword>